<feature type="compositionally biased region" description="Basic and acidic residues" evidence="1">
    <location>
        <begin position="53"/>
        <end position="64"/>
    </location>
</feature>
<reference evidence="3" key="1">
    <citation type="journal article" date="2019" name="Int. J. Syst. Evol. Microbiol.">
        <title>The Global Catalogue of Microorganisms (GCM) 10K type strain sequencing project: providing services to taxonomists for standard genome sequencing and annotation.</title>
        <authorList>
            <consortium name="The Broad Institute Genomics Platform"/>
            <consortium name="The Broad Institute Genome Sequencing Center for Infectious Disease"/>
            <person name="Wu L."/>
            <person name="Ma J."/>
        </authorList>
    </citation>
    <scope>NUCLEOTIDE SEQUENCE [LARGE SCALE GENOMIC DNA]</scope>
    <source>
        <strain evidence="3">JCM 4376</strain>
    </source>
</reference>
<evidence type="ECO:0000313" key="2">
    <source>
        <dbReference type="EMBL" id="GGV84944.1"/>
    </source>
</evidence>
<dbReference type="EMBL" id="BMTF01000008">
    <property type="protein sequence ID" value="GGV84944.1"/>
    <property type="molecule type" value="Genomic_DNA"/>
</dbReference>
<proteinExistence type="predicted"/>
<gene>
    <name evidence="2" type="ORF">GCM10015535_30960</name>
</gene>
<comment type="caution">
    <text evidence="2">The sequence shown here is derived from an EMBL/GenBank/DDBJ whole genome shotgun (WGS) entry which is preliminary data.</text>
</comment>
<organism evidence="2 3">
    <name type="scientific">Streptomyces gelaticus</name>
    <dbReference type="NCBI Taxonomy" id="285446"/>
    <lineage>
        <taxon>Bacteria</taxon>
        <taxon>Bacillati</taxon>
        <taxon>Actinomycetota</taxon>
        <taxon>Actinomycetes</taxon>
        <taxon>Kitasatosporales</taxon>
        <taxon>Streptomycetaceae</taxon>
        <taxon>Streptomyces</taxon>
    </lineage>
</organism>
<keyword evidence="3" id="KW-1185">Reference proteome</keyword>
<feature type="region of interest" description="Disordered" evidence="1">
    <location>
        <begin position="1"/>
        <end position="25"/>
    </location>
</feature>
<feature type="region of interest" description="Disordered" evidence="1">
    <location>
        <begin position="38"/>
        <end position="64"/>
    </location>
</feature>
<evidence type="ECO:0000313" key="3">
    <source>
        <dbReference type="Proteomes" id="UP000660675"/>
    </source>
</evidence>
<dbReference type="Proteomes" id="UP000660675">
    <property type="component" value="Unassembled WGS sequence"/>
</dbReference>
<protein>
    <submittedName>
        <fullName evidence="2">Uncharacterized protein</fullName>
    </submittedName>
</protein>
<evidence type="ECO:0000256" key="1">
    <source>
        <dbReference type="SAM" id="MobiDB-lite"/>
    </source>
</evidence>
<accession>A0ABQ2VZ80</accession>
<sequence>MGFRFRLRGPGAHAPGTRMEGPGAKHLGACGTMKYVLHSPGALPRTPGRGSRRPRDDIREADFS</sequence>
<name>A0ABQ2VZ80_9ACTN</name>